<organism evidence="1 2">
    <name type="scientific">Irpex rosettiformis</name>
    <dbReference type="NCBI Taxonomy" id="378272"/>
    <lineage>
        <taxon>Eukaryota</taxon>
        <taxon>Fungi</taxon>
        <taxon>Dikarya</taxon>
        <taxon>Basidiomycota</taxon>
        <taxon>Agaricomycotina</taxon>
        <taxon>Agaricomycetes</taxon>
        <taxon>Polyporales</taxon>
        <taxon>Irpicaceae</taxon>
        <taxon>Irpex</taxon>
    </lineage>
</organism>
<proteinExistence type="predicted"/>
<keyword evidence="2" id="KW-1185">Reference proteome</keyword>
<comment type="caution">
    <text evidence="1">The sequence shown here is derived from an EMBL/GenBank/DDBJ whole genome shotgun (WGS) entry which is preliminary data.</text>
</comment>
<evidence type="ECO:0000313" key="2">
    <source>
        <dbReference type="Proteomes" id="UP001055072"/>
    </source>
</evidence>
<evidence type="ECO:0000313" key="1">
    <source>
        <dbReference type="EMBL" id="KAI0091742.1"/>
    </source>
</evidence>
<reference evidence="1" key="1">
    <citation type="journal article" date="2021" name="Environ. Microbiol.">
        <title>Gene family expansions and transcriptome signatures uncover fungal adaptations to wood decay.</title>
        <authorList>
            <person name="Hage H."/>
            <person name="Miyauchi S."/>
            <person name="Viragh M."/>
            <person name="Drula E."/>
            <person name="Min B."/>
            <person name="Chaduli D."/>
            <person name="Navarro D."/>
            <person name="Favel A."/>
            <person name="Norest M."/>
            <person name="Lesage-Meessen L."/>
            <person name="Balint B."/>
            <person name="Merenyi Z."/>
            <person name="de Eugenio L."/>
            <person name="Morin E."/>
            <person name="Martinez A.T."/>
            <person name="Baldrian P."/>
            <person name="Stursova M."/>
            <person name="Martinez M.J."/>
            <person name="Novotny C."/>
            <person name="Magnuson J.K."/>
            <person name="Spatafora J.W."/>
            <person name="Maurice S."/>
            <person name="Pangilinan J."/>
            <person name="Andreopoulos W."/>
            <person name="LaButti K."/>
            <person name="Hundley H."/>
            <person name="Na H."/>
            <person name="Kuo A."/>
            <person name="Barry K."/>
            <person name="Lipzen A."/>
            <person name="Henrissat B."/>
            <person name="Riley R."/>
            <person name="Ahrendt S."/>
            <person name="Nagy L.G."/>
            <person name="Grigoriev I.V."/>
            <person name="Martin F."/>
            <person name="Rosso M.N."/>
        </authorList>
    </citation>
    <scope>NUCLEOTIDE SEQUENCE</scope>
    <source>
        <strain evidence="1">CBS 384.51</strain>
    </source>
</reference>
<gene>
    <name evidence="1" type="ORF">BDY19DRAFT_991421</name>
</gene>
<accession>A0ACB8UBL7</accession>
<sequence>MSPFASVHWGLLIFFLASQFLSSTASSNEPQVQLDHGTFVGTRNGSIDRFLGIPYAKPPVGDLRFRLPAPNDPYQGDNNATNFGPACLQQAMSYAMPDNLAPEGKALLQFLGGSLTINVWKPSNLSSNARIPVVIWIFGGGFEAGDSSAFDGSVIVQRSIDMGEPIIYVSMNYRLSGEEVKTAGVANLGLRDQRQSFHWVQKYITAFNGDPSKVTIWGQSAGADSVAIHMLANHGDKERLFCGAFMQSGPPLPYGDISKGQKYYDQLVADAGCKNATDSLQCLREVPVDVIQDMMNATPSILSPESLHITWVPRADGSFIPDPPMQAVAKDYIAKIPFVSGECDDEATLYVLSQTNITTEDAVHEFMSSNYFPNATTAEVDSLLRLYPQDITQGSPFDTGDLNAITSQSKRLAALQGDLLFMGPRRFFLQQRSDKQPAWAFLSKRFKSFPDFGSFHAHDLLNTYGPGELTDYLVHFVNHLNPNGNGSVHWPRYTTSHPVLTTFLDGAVPSTLEKDDFREEPIRYMNKLLLKYPL</sequence>
<dbReference type="EMBL" id="MU274905">
    <property type="protein sequence ID" value="KAI0091742.1"/>
    <property type="molecule type" value="Genomic_DNA"/>
</dbReference>
<dbReference type="Proteomes" id="UP001055072">
    <property type="component" value="Unassembled WGS sequence"/>
</dbReference>
<protein>
    <submittedName>
        <fullName evidence="1">Carotenoid ester lipase</fullName>
    </submittedName>
</protein>
<name>A0ACB8UBL7_9APHY</name>